<evidence type="ECO:0000313" key="1">
    <source>
        <dbReference type="EMBL" id="KAJ8489130.1"/>
    </source>
</evidence>
<reference evidence="1" key="1">
    <citation type="submission" date="2022-11" db="EMBL/GenBank/DDBJ databases">
        <title>Genome Sequence of Cubamyces cubensis.</title>
        <authorList>
            <person name="Buettner E."/>
        </authorList>
    </citation>
    <scope>NUCLEOTIDE SEQUENCE</scope>
    <source>
        <strain evidence="1">MPL-01</strain>
    </source>
</reference>
<name>A0AAD7TY94_9APHY</name>
<dbReference type="EMBL" id="JAPEVG010000053">
    <property type="protein sequence ID" value="KAJ8489130.1"/>
    <property type="molecule type" value="Genomic_DNA"/>
</dbReference>
<gene>
    <name evidence="1" type="ORF">ONZ51_g3103</name>
</gene>
<sequence length="204" mass="23102">MPRLRIHVRTPRPRTPHSLNEMANIMVLAKVRGRALASRANSSRLTDVMFLDLPILPTAPIRLGSRVHVCILTPSEEAQNGALDDEDEGNHAPRYLAESTNIAGRVTGIRAMEATLTELAIRNEIGESKTEYAYLTIPHLEGITVSLPLWMRILRWILRPLLANTRQLPIEPFNSFRWKPVLTTWEGLAVRRGETWRGEGSEER</sequence>
<accession>A0AAD7TY94</accession>
<dbReference type="Proteomes" id="UP001215151">
    <property type="component" value="Unassembled WGS sequence"/>
</dbReference>
<evidence type="ECO:0000313" key="2">
    <source>
        <dbReference type="Proteomes" id="UP001215151"/>
    </source>
</evidence>
<comment type="caution">
    <text evidence="1">The sequence shown here is derived from an EMBL/GenBank/DDBJ whole genome shotgun (WGS) entry which is preliminary data.</text>
</comment>
<keyword evidence="2" id="KW-1185">Reference proteome</keyword>
<protein>
    <submittedName>
        <fullName evidence="1">Uncharacterized protein</fullName>
    </submittedName>
</protein>
<dbReference type="AlphaFoldDB" id="A0AAD7TY94"/>
<organism evidence="1 2">
    <name type="scientific">Trametes cubensis</name>
    <dbReference type="NCBI Taxonomy" id="1111947"/>
    <lineage>
        <taxon>Eukaryota</taxon>
        <taxon>Fungi</taxon>
        <taxon>Dikarya</taxon>
        <taxon>Basidiomycota</taxon>
        <taxon>Agaricomycotina</taxon>
        <taxon>Agaricomycetes</taxon>
        <taxon>Polyporales</taxon>
        <taxon>Polyporaceae</taxon>
        <taxon>Trametes</taxon>
    </lineage>
</organism>
<proteinExistence type="predicted"/>